<keyword evidence="8" id="KW-0143">Chaperone</keyword>
<evidence type="ECO:0000256" key="4">
    <source>
        <dbReference type="ARBA" id="ARBA00017143"/>
    </source>
</evidence>
<evidence type="ECO:0000313" key="13">
    <source>
        <dbReference type="Proteomes" id="UP000235672"/>
    </source>
</evidence>
<evidence type="ECO:0000256" key="3">
    <source>
        <dbReference type="ARBA" id="ARBA00007188"/>
    </source>
</evidence>
<dbReference type="PANTHER" id="PTHR48103">
    <property type="entry name" value="MIDASIN-RELATED"/>
    <property type="match status" value="1"/>
</dbReference>
<keyword evidence="5" id="KW-0597">Phosphoprotein</keyword>
<dbReference type="InterPro" id="IPR011704">
    <property type="entry name" value="ATPase_dyneun-rel_AAA"/>
</dbReference>
<evidence type="ECO:0000256" key="5">
    <source>
        <dbReference type="ARBA" id="ARBA00022553"/>
    </source>
</evidence>
<evidence type="ECO:0000256" key="6">
    <source>
        <dbReference type="ARBA" id="ARBA00022741"/>
    </source>
</evidence>
<feature type="non-terminal residue" evidence="12">
    <location>
        <position position="2816"/>
    </location>
</feature>
<dbReference type="PANTHER" id="PTHR48103:SF2">
    <property type="entry name" value="MIDASIN"/>
    <property type="match status" value="1"/>
</dbReference>
<evidence type="ECO:0000313" key="12">
    <source>
        <dbReference type="EMBL" id="PMD21244.1"/>
    </source>
</evidence>
<dbReference type="Gene3D" id="3.40.50.300">
    <property type="entry name" value="P-loop containing nucleotide triphosphate hydrolases"/>
    <property type="match status" value="4"/>
</dbReference>
<dbReference type="InterPro" id="IPR040848">
    <property type="entry name" value="AAA_lid_7"/>
</dbReference>
<evidence type="ECO:0000256" key="1">
    <source>
        <dbReference type="ARBA" id="ARBA00004604"/>
    </source>
</evidence>
<feature type="domain" description="AAA+ ATPase" evidence="11">
    <location>
        <begin position="1017"/>
        <end position="1253"/>
    </location>
</feature>
<gene>
    <name evidence="12" type="ORF">NA56DRAFT_547629</name>
</gene>
<sequence>MMQGAETPQAQPHYIITPFVERNMLNLVRATSTRRFPVLVQGPTSSGKTSMIEYLAKFSGNKFVRINNHEHTDLQEYLGTYVSGSDGQLRFQEGLLVQALRQGHWIVLDELNLAPTDVLEALNRLLDDNRELLIPETQEIVRPHENFMLFATQNPPGLYGGRKTLSRAFRNRFLELHFDDIPEEELHTILQERSQKVAPSDCKRIVDVYKELSRLRQTNRLFEQKDSFATLRDLFRWALRDADNREQLAANGYMLLGERVRNPEERTAVREIIERVMKVKIDPHVLYNANISPEITAYNTTGNAQGVVWTQAMRRLYVLVAHALRNNEPVLLVGETGCGKTTVCQMLADAFKKELHIVNAHQNTETGDLIGAQRPIRNRAAILEQLRQDLVMALSLLNSQPGKAELDSLLETYRSLAPQISSQIASELKDRIERNIGKSKALFEWSDGSLIHAMKEGQFFLLDEISLADDSVLERLNSVLETQRTILLAEKGVQNSFVQASDGFQFFATMNPGGDYGKRELSPALRNRFTEIWVPSLSEHEDVFQIVDAKLDDKFKRFTKAMVHFAEWFGQTYRSSASTSIYVRDVLAWVKFMNSCNSPDPYFAVLHGAAMVYIDTLGANPAALLAINPQSIREERARCLLELSSLLEHDIQSIYFKQVDLINEQNLLTMGDFSLQKQVGASPDSGFAFDAPTTKLNVMRVIRALQVQKPILIEGSPGVGKTTLIAALAHACNRPLTRINLSEQTDLMDLFGSDVPVEGAEAGHFAWRDAPFLQAMQKGEWVLLDEMNLASQSVLEGLNACLDHRGEVYISELDQTFKRHPNFSVFAAQNPHHQGGGRKGLPSSFVNRFTVVYADVFTDEDLQLICRHNFPSMSLDLVNTIISFVSQLEQEIVHRRRFGSQGGPWEFNLRDILRWLQLLTSSAPLLAAANPSDFLNLIFRQRFRASKDRLEVDKIFAAIFGSNVLFRHYFHNISNSAYQVGLAYLPRDLLTQPLPFPIVDPINRLPEIESVMMCIQENLPCILVGPSGCGKTTIIQHIAATAGKSLVVFPLNADIDTMDLVGGFEQVDPQRAASSFLQELNSFLDGKVLTSLPTGIPDDAITLLELLKDTGPSPSYFTRLASLLQSLKSKTSLPEFGTLADTCQHFSEMPMTLDNARFEWVDGILVKALEQGHWLVLDNANLCSASVLDRLNSLLEPNGFLSINEHSGPDGEPKLVRPHLDFRIFLTMDPRFGELSRAMRNRAIEIFIEPLVTEIHHGSVSVAARPESSMQRYQNIVKVLDASSAELEEPQLLRQVALENLSWADIPVLSRFSKSFAQAENADFLQLCSTYSQLYESSSYQNFREAIGDMFGTFAKKTSLVPAGFRDAQIIHPLQNSPLVPLLLQSDDSDRVFWFGAVFDLMIEISAARRADSSQREKMEILKPSKMNRLQRSLVRKRVPAVAKDSTVNISGFLGSTLQALELYLQSYTNAHMDWKMQKRTLTSLLRYWWDTFILATGLQFEEATFQAHLAIGSDLLSSLSLEASISDHQIQILSDFQHSLNSDFSSGFKLTTGLSMEVLWKYFRPSVISSRQVLNTLLQMEQLASRFDALRWKTSNSVADLGNIMTSLVSAYHLILTSDVDGAALVQTLATEMDNLEPSIGSEEKEVMPFFAMEFEALRQYKTLENMNSTYGVGQNADVEAAVLANQPSVLGMHFSSSTPGSRLLQTVDYLWGAGDKLQPLTDSFSSSMLARLNQVGEVDLKSLKLLETELPVLGRKIAISSATLCKSQVEVLNGVLLELIPKVVALHGDEIGSLSHHWCKQISNTDSSLVRDFAAEISEFGLPRNNNMATSQDISPHLNDVLEFNFRRAINAIATAKLQPQNSLSNAAIAWSSFALGCIKLYVPDRAFDPDKRQRLERQRHSQLRLEMQNKLQALQQFERIFSVQDSNLRCQLLAVEISELGEPPKVLQEIYRPESSEMDQLQGEFSNLLKTVLGSDIIGMLSGYLDTDNVDFKDSLQQIRLMQSNVMQIIRRLSERFRAYNDLTRPVISMLRCLQMGLFMATQVVHSKYTHETEDQLTVSKMTPFMGGCPGMADEDPFSTRPMDYLQIVATTAAVEGLTFFDSDLRHSLLKIVHECYDQWTKRLESDRVEAESKSGLYRFRGSVEDEDEDDEEQFNELFPSYEDDAKKPTPESISSPVRETAIELAKIHSKIFLGSNPPTESILSLIRYVSKQIGNVHDWKPIVDERNFTGTFLPGTLLVLNDEIEALSPNAAVLESYNFYTDANLPESRKLVSLVHQIQARFRELQAVDEIGHMQPLADVLISCNELLQFRHTEPLAKIITKVEKVHGFMHEWQFGGWASRANSALTLYDNITATIVSWRRLELSTWAKLFDMETKNCDDDARSWWFVAYQVVVAAPLQISESNDELRSYAQKVLKDLEAYFSTAIMGQFVQRLQLLKQLQKHLELVVMDFPAMSIILGALTNFISLYSRYEKSVHESLKKGRVALEKAMRDVLLLASWKDTNIVALRDSAKRSHHKLFKIVRKFRALLGQPMESILKQGLSDEASSEAEQTVYEAPFRFPTVDQSALALCESSVPNWSQKSKRFINVSKTVSMMADASQISPSAIEGSIYLESFLANIITSTAELQKATPSILTEENKDTVKHLKSRKRKLFADTLKELRQMGIKYNLGVDALAKQDSLSLVLASAGVLHEFCVQGVEYYFHKAIDIAPRAREAARQHSEDLSSAEVARSTGFLEGLLQVLMSQHNCLSVAVEDMEKLQANIKMAEVLWAPDVYEIKNAMGSSNHGTVLRWLPNILIVAMDLIRIHAKMSK</sequence>
<dbReference type="SUPFAM" id="SSF52540">
    <property type="entry name" value="P-loop containing nucleoside triphosphate hydrolases"/>
    <property type="match status" value="4"/>
</dbReference>
<evidence type="ECO:0000256" key="8">
    <source>
        <dbReference type="ARBA" id="ARBA00023186"/>
    </source>
</evidence>
<dbReference type="GO" id="GO:0000027">
    <property type="term" value="P:ribosomal large subunit assembly"/>
    <property type="evidence" value="ECO:0007669"/>
    <property type="project" value="TreeGrafter"/>
</dbReference>
<dbReference type="FunFam" id="3.40.50.300:FF:001053">
    <property type="entry name" value="Midasin"/>
    <property type="match status" value="1"/>
</dbReference>
<dbReference type="STRING" id="1745343.A0A2J6Q4Z3"/>
<dbReference type="Pfam" id="PF17867">
    <property type="entry name" value="AAA_lid_7"/>
    <property type="match status" value="2"/>
</dbReference>
<proteinExistence type="inferred from homology"/>
<comment type="similarity">
    <text evidence="3">Belongs to the midasin family.</text>
</comment>
<evidence type="ECO:0000256" key="10">
    <source>
        <dbReference type="ARBA" id="ARBA00077000"/>
    </source>
</evidence>
<feature type="domain" description="AAA+ ATPase" evidence="11">
    <location>
        <begin position="707"/>
        <end position="956"/>
    </location>
</feature>
<dbReference type="GO" id="GO:0005654">
    <property type="term" value="C:nucleoplasm"/>
    <property type="evidence" value="ECO:0007669"/>
    <property type="project" value="UniProtKB-SubCell"/>
</dbReference>
<dbReference type="SMART" id="SM00382">
    <property type="entry name" value="AAA"/>
    <property type="match status" value="4"/>
</dbReference>
<keyword evidence="9" id="KW-0539">Nucleus</keyword>
<dbReference type="InterPro" id="IPR048617">
    <property type="entry name" value="MDN1_AAA_lid_4"/>
</dbReference>
<dbReference type="InterPro" id="IPR027417">
    <property type="entry name" value="P-loop_NTPase"/>
</dbReference>
<reference evidence="12 13" key="1">
    <citation type="submission" date="2016-05" db="EMBL/GenBank/DDBJ databases">
        <title>A degradative enzymes factory behind the ericoid mycorrhizal symbiosis.</title>
        <authorList>
            <consortium name="DOE Joint Genome Institute"/>
            <person name="Martino E."/>
            <person name="Morin E."/>
            <person name="Grelet G."/>
            <person name="Kuo A."/>
            <person name="Kohler A."/>
            <person name="Daghino S."/>
            <person name="Barry K."/>
            <person name="Choi C."/>
            <person name="Cichocki N."/>
            <person name="Clum A."/>
            <person name="Copeland A."/>
            <person name="Hainaut M."/>
            <person name="Haridas S."/>
            <person name="Labutti K."/>
            <person name="Lindquist E."/>
            <person name="Lipzen A."/>
            <person name="Khouja H.-R."/>
            <person name="Murat C."/>
            <person name="Ohm R."/>
            <person name="Olson A."/>
            <person name="Spatafora J."/>
            <person name="Veneault-Fourrey C."/>
            <person name="Henrissat B."/>
            <person name="Grigoriev I."/>
            <person name="Martin F."/>
            <person name="Perotto S."/>
        </authorList>
    </citation>
    <scope>NUCLEOTIDE SEQUENCE [LARGE SCALE GENOMIC DNA]</scope>
    <source>
        <strain evidence="12 13">UAMH 7357</strain>
    </source>
</reference>
<dbReference type="CDD" id="cd00009">
    <property type="entry name" value="AAA"/>
    <property type="match status" value="2"/>
</dbReference>
<name>A0A2J6Q4Z3_9HELO</name>
<keyword evidence="7" id="KW-0067">ATP-binding</keyword>
<evidence type="ECO:0000256" key="9">
    <source>
        <dbReference type="ARBA" id="ARBA00023242"/>
    </source>
</evidence>
<dbReference type="InterPro" id="IPR003593">
    <property type="entry name" value="AAA+_ATPase"/>
</dbReference>
<dbReference type="FunFam" id="3.40.50.300:FF:000712">
    <property type="entry name" value="Midasin"/>
    <property type="match status" value="1"/>
</dbReference>
<protein>
    <recommendedName>
        <fullName evidence="4">Midasin</fullName>
    </recommendedName>
    <alternativeName>
        <fullName evidence="10">MIDAS-containing protein</fullName>
    </alternativeName>
</protein>
<dbReference type="GO" id="GO:0005730">
    <property type="term" value="C:nucleolus"/>
    <property type="evidence" value="ECO:0007669"/>
    <property type="project" value="UniProtKB-SubCell"/>
</dbReference>
<accession>A0A2J6Q4Z3</accession>
<feature type="domain" description="AAA+ ATPase" evidence="11">
    <location>
        <begin position="326"/>
        <end position="539"/>
    </location>
</feature>
<dbReference type="GO" id="GO:0005524">
    <property type="term" value="F:ATP binding"/>
    <property type="evidence" value="ECO:0007669"/>
    <property type="project" value="UniProtKB-KW"/>
</dbReference>
<dbReference type="EMBL" id="KZ613482">
    <property type="protein sequence ID" value="PMD21244.1"/>
    <property type="molecule type" value="Genomic_DNA"/>
</dbReference>
<keyword evidence="6" id="KW-0547">Nucleotide-binding</keyword>
<feature type="domain" description="AAA+ ATPase" evidence="11">
    <location>
        <begin position="34"/>
        <end position="183"/>
    </location>
</feature>
<dbReference type="Pfam" id="PF21108">
    <property type="entry name" value="MDN1_4th"/>
    <property type="match status" value="1"/>
</dbReference>
<dbReference type="Pfam" id="PF07728">
    <property type="entry name" value="AAA_5"/>
    <property type="match status" value="6"/>
</dbReference>
<dbReference type="FunFam" id="3.40.50.300:FF:000142">
    <property type="entry name" value="Midasin"/>
    <property type="match status" value="1"/>
</dbReference>
<keyword evidence="12" id="KW-0378">Hydrolase</keyword>
<dbReference type="GO" id="GO:0016887">
    <property type="term" value="F:ATP hydrolysis activity"/>
    <property type="evidence" value="ECO:0007669"/>
    <property type="project" value="InterPro"/>
</dbReference>
<dbReference type="GO" id="GO:0030687">
    <property type="term" value="C:preribosome, large subunit precursor"/>
    <property type="evidence" value="ECO:0007669"/>
    <property type="project" value="TreeGrafter"/>
</dbReference>
<dbReference type="FunFam" id="3.40.50.300:FF:001368">
    <property type="entry name" value="Midasin"/>
    <property type="match status" value="1"/>
</dbReference>
<comment type="subcellular location">
    <subcellularLocation>
        <location evidence="1">Nucleus</location>
        <location evidence="1">Nucleolus</location>
    </subcellularLocation>
    <subcellularLocation>
        <location evidence="2">Nucleus</location>
        <location evidence="2">Nucleoplasm</location>
    </subcellularLocation>
</comment>
<dbReference type="GO" id="GO:0000055">
    <property type="term" value="P:ribosomal large subunit export from nucleus"/>
    <property type="evidence" value="ECO:0007669"/>
    <property type="project" value="TreeGrafter"/>
</dbReference>
<dbReference type="OrthoDB" id="5186at2759"/>
<keyword evidence="13" id="KW-1185">Reference proteome</keyword>
<evidence type="ECO:0000256" key="2">
    <source>
        <dbReference type="ARBA" id="ARBA00004642"/>
    </source>
</evidence>
<organism evidence="12 13">
    <name type="scientific">Hyaloscypha hepaticicola</name>
    <dbReference type="NCBI Taxonomy" id="2082293"/>
    <lineage>
        <taxon>Eukaryota</taxon>
        <taxon>Fungi</taxon>
        <taxon>Dikarya</taxon>
        <taxon>Ascomycota</taxon>
        <taxon>Pezizomycotina</taxon>
        <taxon>Leotiomycetes</taxon>
        <taxon>Helotiales</taxon>
        <taxon>Hyaloscyphaceae</taxon>
        <taxon>Hyaloscypha</taxon>
    </lineage>
</organism>
<dbReference type="Proteomes" id="UP000235672">
    <property type="component" value="Unassembled WGS sequence"/>
</dbReference>
<evidence type="ECO:0000256" key="7">
    <source>
        <dbReference type="ARBA" id="ARBA00022840"/>
    </source>
</evidence>
<evidence type="ECO:0000259" key="11">
    <source>
        <dbReference type="SMART" id="SM00382"/>
    </source>
</evidence>